<dbReference type="Proteomes" id="UP000236649">
    <property type="component" value="Chromosome 2"/>
</dbReference>
<evidence type="ECO:0000313" key="4">
    <source>
        <dbReference type="EMBL" id="AUT72855.1"/>
    </source>
</evidence>
<dbReference type="InterPro" id="IPR018769">
    <property type="entry name" value="VgrG2_DUF2345"/>
</dbReference>
<dbReference type="KEGG" id="phs:C2L64_32695"/>
<dbReference type="InterPro" id="IPR037026">
    <property type="entry name" value="Vgr_OB-fold_dom_sf"/>
</dbReference>
<dbReference type="GeneID" id="55533073"/>
<feature type="domain" description="Putative type VI secretion system Rhs element associated Vgr" evidence="3">
    <location>
        <begin position="481"/>
        <end position="583"/>
    </location>
</feature>
<dbReference type="Pfam" id="PF13296">
    <property type="entry name" value="T6SS_Vgr"/>
    <property type="match status" value="1"/>
</dbReference>
<evidence type="ECO:0000313" key="5">
    <source>
        <dbReference type="Proteomes" id="UP000236649"/>
    </source>
</evidence>
<dbReference type="RefSeq" id="WP_086909875.1">
    <property type="nucleotide sequence ID" value="NZ_CADFGJ010000001.1"/>
</dbReference>
<dbReference type="Gene3D" id="3.55.50.10">
    <property type="entry name" value="Baseplate protein-like domains"/>
    <property type="match status" value="1"/>
</dbReference>
<evidence type="ECO:0000256" key="1">
    <source>
        <dbReference type="SAM" id="MobiDB-lite"/>
    </source>
</evidence>
<dbReference type="Gene3D" id="4.10.220.110">
    <property type="match status" value="1"/>
</dbReference>
<evidence type="ECO:0000259" key="2">
    <source>
        <dbReference type="Pfam" id="PF10106"/>
    </source>
</evidence>
<dbReference type="SUPFAM" id="SSF69255">
    <property type="entry name" value="gp5 N-terminal domain-like"/>
    <property type="match status" value="1"/>
</dbReference>
<dbReference type="InterPro" id="IPR028244">
    <property type="entry name" value="T6SS_Rhs_Vgr_dom"/>
</dbReference>
<accession>A0AAN1JFN3</accession>
<dbReference type="InterPro" id="IPR006533">
    <property type="entry name" value="T6SS_Vgr_RhsGE"/>
</dbReference>
<evidence type="ECO:0000259" key="3">
    <source>
        <dbReference type="Pfam" id="PF13296"/>
    </source>
</evidence>
<dbReference type="Pfam" id="PF10106">
    <property type="entry name" value="DUF2345"/>
    <property type="match status" value="1"/>
</dbReference>
<gene>
    <name evidence="4" type="ORF">C2L64_32695</name>
</gene>
<name>A0AAN1JFN3_9BURK</name>
<dbReference type="NCBIfam" id="TIGR03361">
    <property type="entry name" value="VI_Rhs_Vgr"/>
    <property type="match status" value="1"/>
</dbReference>
<sequence length="919" mass="101321">MSDIQKYTTLSQSESRLVTGRQAYFLDVLGAGNANQLSVVAFEAVERIGEPYRITLTLTHPDQLARSDYLGKEATFSIVPADAQPRKFSGWITRFSKLKTTKDFTSYEIVVEAHLSRLASVRASRVYQHQTAPEIIEAVLRKHGFQGHQFRFRLRRQYPQHAFRMQYQVSDLAYVQMLMQKEGIWCRIAEDEHGDVVYFSDDIDHYVYQPRLNVPYRETAGLEAGVETVYGLSTHAHSVAQGYTVADYNPDKAWERFKADANVASEDATTYGKPYIYGTSHLDADGARWEAQLRHEAAIAWQILYEGESNVLALQPARILHVDAPLADAPDGQVIVEVRHRGARDEAYTNSFKAIPSGRRVRLRLDEDAWPRVTGSLSARVTSPGKYKYAYLTQQGYYVVRFDLDFDAWNPGGESVPLRLAKPFAGALQTGFHFPALDGTEAVVEFRDGDPDKPYIAAFHHHSQAVDHVTSDDRWLSRNVIRTQSNNKLRMEDWEGQEGIKLSTEHSGKSQLNLGHLVDAKKQKRGEGFELRTSGYGAIRGGKGLFISADDQPGAGGQQLDMETAMSQLEEAIVELRTLAKSAQAAQALLTDVTKQQHMLEERVRGLKASVLLASAPAGIALTSGQQLVASSNDDLTLVTGANVNIFAMQNAQVTAANAVCLFAQESGMKFVASNGDILGQAQHGKLILGSRDDIDIQSNDGKTTVDAKKGITLTSGGAYIKLHAGSIELGCPGDITLKCGNFSWEGPASLPQSERIWPGSIPAAFSSRVILDKQLDEWFGQGSDIPYQFIADDGTALAKGSLDEYGRTSRVFHKNNDPLTVLIGHKDKWLQVAHEDSDHGCGCDLHPSFDFSPDTDHETSEASDVSDFENPGMPLRANPNGASSRTAPDADDEHRHFVLRHLLNNDPEVMGAISAAED</sequence>
<organism evidence="4 5">
    <name type="scientific">Paraburkholderia hospita</name>
    <dbReference type="NCBI Taxonomy" id="169430"/>
    <lineage>
        <taxon>Bacteria</taxon>
        <taxon>Pseudomonadati</taxon>
        <taxon>Pseudomonadota</taxon>
        <taxon>Betaproteobacteria</taxon>
        <taxon>Burkholderiales</taxon>
        <taxon>Burkholderiaceae</taxon>
        <taxon>Paraburkholderia</taxon>
    </lineage>
</organism>
<dbReference type="InterPro" id="IPR017847">
    <property type="entry name" value="T6SS_RhsGE_Vgr_subset"/>
</dbReference>
<feature type="domain" description="DUF2345" evidence="2">
    <location>
        <begin position="602"/>
        <end position="749"/>
    </location>
</feature>
<dbReference type="Gene3D" id="2.40.50.230">
    <property type="entry name" value="Gp5 N-terminal domain"/>
    <property type="match status" value="1"/>
</dbReference>
<dbReference type="NCBIfam" id="TIGR01646">
    <property type="entry name" value="vgr_GE"/>
    <property type="match status" value="1"/>
</dbReference>
<reference evidence="4 5" key="1">
    <citation type="submission" date="2018-01" db="EMBL/GenBank/DDBJ databases">
        <title>Species boundaries and ecological features among Paraburkholderia terrae DSMZ17804T, P. hospita DSMZ17164T and P. caribensis DSMZ13236T.</title>
        <authorList>
            <person name="Pratama A.A."/>
        </authorList>
    </citation>
    <scope>NUCLEOTIDE SEQUENCE [LARGE SCALE GENOMIC DNA]</scope>
    <source>
        <strain evidence="4 5">DSM 17164</strain>
    </source>
</reference>
<proteinExistence type="predicted"/>
<dbReference type="EMBL" id="CP026106">
    <property type="protein sequence ID" value="AUT72855.1"/>
    <property type="molecule type" value="Genomic_DNA"/>
</dbReference>
<dbReference type="Gene3D" id="2.30.110.50">
    <property type="match status" value="1"/>
</dbReference>
<dbReference type="AlphaFoldDB" id="A0AAN1JFN3"/>
<dbReference type="SUPFAM" id="SSF69279">
    <property type="entry name" value="Phage tail proteins"/>
    <property type="match status" value="2"/>
</dbReference>
<dbReference type="Pfam" id="PF05954">
    <property type="entry name" value="Phage_GPD"/>
    <property type="match status" value="1"/>
</dbReference>
<feature type="region of interest" description="Disordered" evidence="1">
    <location>
        <begin position="853"/>
        <end position="892"/>
    </location>
</feature>
<protein>
    <submittedName>
        <fullName evidence="4">Type VI secretion system tip protein VgrG</fullName>
    </submittedName>
</protein>